<keyword evidence="2" id="KW-1185">Reference proteome</keyword>
<protein>
    <submittedName>
        <fullName evidence="1">Leucine--tRNA ligase</fullName>
        <ecNumber evidence="1">6.1.1.4</ecNumber>
    </submittedName>
</protein>
<gene>
    <name evidence="1" type="primary">leuS_4</name>
    <name evidence="1" type="ORF">NCTC10132_00550</name>
</gene>
<dbReference type="EMBL" id="LS991951">
    <property type="protein sequence ID" value="SYV97191.1"/>
    <property type="molecule type" value="Genomic_DNA"/>
</dbReference>
<name>A0A3B0QAW8_9BACT</name>
<sequence>MIKLVVQVNGKVRAVIEKEGDLSEDEIFALALAQPNVQKFIDGNEIKRKQYIKDKIIIFNV</sequence>
<proteinExistence type="predicted"/>
<dbReference type="EC" id="6.1.1.4" evidence="1"/>
<keyword evidence="1" id="KW-0436">Ligase</keyword>
<dbReference type="GO" id="GO:0004823">
    <property type="term" value="F:leucine-tRNA ligase activity"/>
    <property type="evidence" value="ECO:0007669"/>
    <property type="project" value="UniProtKB-EC"/>
</dbReference>
<organism evidence="1 2">
    <name type="scientific">Mycoplasmopsis edwardii</name>
    <dbReference type="NCBI Taxonomy" id="53558"/>
    <lineage>
        <taxon>Bacteria</taxon>
        <taxon>Bacillati</taxon>
        <taxon>Mycoplasmatota</taxon>
        <taxon>Mycoplasmoidales</taxon>
        <taxon>Metamycoplasmataceae</taxon>
        <taxon>Mycoplasmopsis</taxon>
    </lineage>
</organism>
<evidence type="ECO:0000313" key="2">
    <source>
        <dbReference type="Proteomes" id="UP000257559"/>
    </source>
</evidence>
<evidence type="ECO:0000313" key="1">
    <source>
        <dbReference type="EMBL" id="SYV97191.1"/>
    </source>
</evidence>
<accession>A0A3B0QAW8</accession>
<dbReference type="Proteomes" id="UP000257559">
    <property type="component" value="Chromosome"/>
</dbReference>
<dbReference type="Gene3D" id="3.10.20.590">
    <property type="match status" value="1"/>
</dbReference>
<reference evidence="2" key="1">
    <citation type="submission" date="2018-06" db="EMBL/GenBank/DDBJ databases">
        <authorList>
            <consortium name="Pathogen Informatics"/>
        </authorList>
    </citation>
    <scope>NUCLEOTIDE SEQUENCE [LARGE SCALE GENOMIC DNA]</scope>
    <source>
        <strain evidence="2">NCTC10132</strain>
    </source>
</reference>
<dbReference type="AlphaFoldDB" id="A0A3B0QAW8"/>
<dbReference type="KEGG" id="medw:NCTC10132_00550"/>